<accession>A0A0D7AJA1</accession>
<feature type="compositionally biased region" description="Polar residues" evidence="1">
    <location>
        <begin position="38"/>
        <end position="57"/>
    </location>
</feature>
<sequence>MSEAAAAAISVPAPRIVPGAVPSVAPSKSQRKKRKTVKSTTGDEVQRSASNDESLMNTPEPVLAAQLPAEPVVPGPETAASVKPSPIVELINKRLKATTKKITRIQTYEATDPAKLNDDQKATLTTLPALEAVQKELGEVKKSLEAHEAELAKHLVMQKGEAEKLEKEKLSAAVAEAEAAAAQKLSALLDFLRFRADLASGGPQNLAVQLDPSEGSAVFAIADILLGTDAAARESMVTNILKGDGEYEGISYNKLLDIAQQVLYAPPPVAAEPVDTAPASEVSDSDKDGMVANGTASLAASGSFHFMQASELDNPEPAHEWVGVEHADAVPSEEAAPLMNGRTESSVSTENIDWAAEDNEGLPPIDNLHATFGTSGDATPTSTAPAAPEAEAAPVSATSPVPPQVNGTQAAPPQGATAGEDRFVTPGKLNNRGRGRGGFRGGRGPDRGGFRGDGRGGPRGGFRGGRGGFRGNGEFRGRGRSRGGSPSAAVATASQ</sequence>
<feature type="region of interest" description="Disordered" evidence="1">
    <location>
        <begin position="372"/>
        <end position="495"/>
    </location>
</feature>
<organism evidence="2 3">
    <name type="scientific">Fistulina hepatica ATCC 64428</name>
    <dbReference type="NCBI Taxonomy" id="1128425"/>
    <lineage>
        <taxon>Eukaryota</taxon>
        <taxon>Fungi</taxon>
        <taxon>Dikarya</taxon>
        <taxon>Basidiomycota</taxon>
        <taxon>Agaricomycotina</taxon>
        <taxon>Agaricomycetes</taxon>
        <taxon>Agaricomycetidae</taxon>
        <taxon>Agaricales</taxon>
        <taxon>Fistulinaceae</taxon>
        <taxon>Fistulina</taxon>
    </lineage>
</organism>
<feature type="region of interest" description="Disordered" evidence="1">
    <location>
        <begin position="1"/>
        <end position="60"/>
    </location>
</feature>
<evidence type="ECO:0000313" key="2">
    <source>
        <dbReference type="EMBL" id="KIY50400.1"/>
    </source>
</evidence>
<protein>
    <recommendedName>
        <fullName evidence="4">Caprin-1 dimerization domain-containing protein</fullName>
    </recommendedName>
</protein>
<dbReference type="OrthoDB" id="2409325at2759"/>
<reference evidence="2 3" key="1">
    <citation type="journal article" date="2015" name="Fungal Genet. Biol.">
        <title>Evolution of novel wood decay mechanisms in Agaricales revealed by the genome sequences of Fistulina hepatica and Cylindrobasidium torrendii.</title>
        <authorList>
            <person name="Floudas D."/>
            <person name="Held B.W."/>
            <person name="Riley R."/>
            <person name="Nagy L.G."/>
            <person name="Koehler G."/>
            <person name="Ransdell A.S."/>
            <person name="Younus H."/>
            <person name="Chow J."/>
            <person name="Chiniquy J."/>
            <person name="Lipzen A."/>
            <person name="Tritt A."/>
            <person name="Sun H."/>
            <person name="Haridas S."/>
            <person name="LaButti K."/>
            <person name="Ohm R.A."/>
            <person name="Kues U."/>
            <person name="Blanchette R.A."/>
            <person name="Grigoriev I.V."/>
            <person name="Minto R.E."/>
            <person name="Hibbett D.S."/>
        </authorList>
    </citation>
    <scope>NUCLEOTIDE SEQUENCE [LARGE SCALE GENOMIC DNA]</scope>
    <source>
        <strain evidence="2 3">ATCC 64428</strain>
    </source>
</reference>
<keyword evidence="3" id="KW-1185">Reference proteome</keyword>
<dbReference type="EMBL" id="KN881676">
    <property type="protein sequence ID" value="KIY50400.1"/>
    <property type="molecule type" value="Genomic_DNA"/>
</dbReference>
<feature type="compositionally biased region" description="Gly residues" evidence="1">
    <location>
        <begin position="457"/>
        <end position="471"/>
    </location>
</feature>
<name>A0A0D7AJA1_9AGAR</name>
<dbReference type="Proteomes" id="UP000054144">
    <property type="component" value="Unassembled WGS sequence"/>
</dbReference>
<evidence type="ECO:0000256" key="1">
    <source>
        <dbReference type="SAM" id="MobiDB-lite"/>
    </source>
</evidence>
<dbReference type="AlphaFoldDB" id="A0A0D7AJA1"/>
<evidence type="ECO:0008006" key="4">
    <source>
        <dbReference type="Google" id="ProtNLM"/>
    </source>
</evidence>
<proteinExistence type="predicted"/>
<evidence type="ECO:0000313" key="3">
    <source>
        <dbReference type="Proteomes" id="UP000054144"/>
    </source>
</evidence>
<feature type="compositionally biased region" description="Low complexity" evidence="1">
    <location>
        <begin position="378"/>
        <end position="399"/>
    </location>
</feature>
<gene>
    <name evidence="2" type="ORF">FISHEDRAFT_65003</name>
</gene>
<feature type="compositionally biased region" description="Basic and acidic residues" evidence="1">
    <location>
        <begin position="443"/>
        <end position="456"/>
    </location>
</feature>